<evidence type="ECO:0000313" key="1">
    <source>
        <dbReference type="EMBL" id="OGM93989.1"/>
    </source>
</evidence>
<evidence type="ECO:0000313" key="2">
    <source>
        <dbReference type="Proteomes" id="UP000179057"/>
    </source>
</evidence>
<name>A0A1F8E0V9_9BACT</name>
<reference evidence="1 2" key="1">
    <citation type="journal article" date="2016" name="Nat. Commun.">
        <title>Thousands of microbial genomes shed light on interconnected biogeochemical processes in an aquifer system.</title>
        <authorList>
            <person name="Anantharaman K."/>
            <person name="Brown C.T."/>
            <person name="Hug L.A."/>
            <person name="Sharon I."/>
            <person name="Castelle C.J."/>
            <person name="Probst A.J."/>
            <person name="Thomas B.C."/>
            <person name="Singh A."/>
            <person name="Wilkins M.J."/>
            <person name="Karaoz U."/>
            <person name="Brodie E.L."/>
            <person name="Williams K.H."/>
            <person name="Hubbard S.S."/>
            <person name="Banfield J.F."/>
        </authorList>
    </citation>
    <scope>NUCLEOTIDE SEQUENCE [LARGE SCALE GENOMIC DNA]</scope>
</reference>
<dbReference type="Proteomes" id="UP000179057">
    <property type="component" value="Unassembled WGS sequence"/>
</dbReference>
<comment type="caution">
    <text evidence="1">The sequence shown here is derived from an EMBL/GenBank/DDBJ whole genome shotgun (WGS) entry which is preliminary data.</text>
</comment>
<organism evidence="1 2">
    <name type="scientific">Candidatus Wolfebacteria bacterium RIFOXYD1_FULL_48_65</name>
    <dbReference type="NCBI Taxonomy" id="1802561"/>
    <lineage>
        <taxon>Bacteria</taxon>
        <taxon>Candidatus Wolfeibacteriota</taxon>
    </lineage>
</organism>
<proteinExistence type="predicted"/>
<accession>A0A1F8E0V9</accession>
<sequence length="205" mass="24476">MLDIENLLKELSKKRPVFHSEADFQHALAWGIHEAYPDYKIRLEIRPGNSKEKEYLDIFIEYKGINCFIELKYKTKKYSVEFDRENFSLAGHSAHDIGRYDFIKDIQRVEKFLGKDDMAEGYAILLTNDRAYWSESYRMTVDKDFRVHEGRILQGRLVWDQRASEGTRKGRNKELHLRGTYECNWNDFSNIDSESFRYLLIKVRN</sequence>
<protein>
    <submittedName>
        <fullName evidence="1">Uncharacterized protein</fullName>
    </submittedName>
</protein>
<gene>
    <name evidence="1" type="ORF">A2610_03680</name>
</gene>
<dbReference type="EMBL" id="MGIV01000018">
    <property type="protein sequence ID" value="OGM93989.1"/>
    <property type="molecule type" value="Genomic_DNA"/>
</dbReference>
<dbReference type="AlphaFoldDB" id="A0A1F8E0V9"/>